<dbReference type="Proteomes" id="UP000058925">
    <property type="component" value="Chromosome"/>
</dbReference>
<dbReference type="AlphaFoldDB" id="A0A654LUL4"/>
<proteinExistence type="predicted"/>
<gene>
    <name evidence="1" type="ORF">NMY3_00012</name>
</gene>
<evidence type="ECO:0000313" key="2">
    <source>
        <dbReference type="Proteomes" id="UP000058925"/>
    </source>
</evidence>
<evidence type="ECO:0000313" key="1">
    <source>
        <dbReference type="EMBL" id="ALI34226.1"/>
    </source>
</evidence>
<organism evidence="1 2">
    <name type="scientific">Candidatus Nitrosocosmicus oleophilus</name>
    <dbReference type="NCBI Taxonomy" id="1353260"/>
    <lineage>
        <taxon>Archaea</taxon>
        <taxon>Nitrososphaerota</taxon>
        <taxon>Nitrososphaeria</taxon>
        <taxon>Nitrososphaerales</taxon>
        <taxon>Nitrososphaeraceae</taxon>
        <taxon>Candidatus Nitrosocosmicus</taxon>
    </lineage>
</organism>
<dbReference type="EMBL" id="CP012850">
    <property type="protein sequence ID" value="ALI34226.1"/>
    <property type="molecule type" value="Genomic_DNA"/>
</dbReference>
<sequence length="50" mass="5631">MKCTYVFNNALSCTHNSHSGFSMPKISRVSNISMIIHILYTLDLGEEIGR</sequence>
<name>A0A654LUL4_9ARCH</name>
<reference evidence="2" key="1">
    <citation type="submission" date="2015-10" db="EMBL/GenBank/DDBJ databases">
        <title>Niche specialization of a soil ammonia-oxidizing archaeon, Candidatus Nitrosocosmicus oleophilus.</title>
        <authorList>
            <person name="Jung M.-Y."/>
            <person name="Rhee S.-K."/>
        </authorList>
    </citation>
    <scope>NUCLEOTIDE SEQUENCE [LARGE SCALE GENOMIC DNA]</scope>
    <source>
        <strain evidence="2">MY3</strain>
    </source>
</reference>
<keyword evidence="2" id="KW-1185">Reference proteome</keyword>
<accession>A0A654LUL4</accession>
<protein>
    <submittedName>
        <fullName evidence="1">Uncharacterized protein</fullName>
    </submittedName>
</protein>
<dbReference type="KEGG" id="taa:NMY3_00012"/>